<dbReference type="AlphaFoldDB" id="A0A1L9U2B4"/>
<dbReference type="VEuPathDB" id="FungiDB:ASPBRDRAFT_49457"/>
<name>A0A1L9U2B4_ASPBC</name>
<proteinExistence type="predicted"/>
<gene>
    <name evidence="1" type="ORF">ASPBRDRAFT_49457</name>
</gene>
<reference evidence="2" key="1">
    <citation type="journal article" date="2017" name="Genome Biol.">
        <title>Comparative genomics reveals high biological diversity and specific adaptations in the industrially and medically important fungal genus Aspergillus.</title>
        <authorList>
            <person name="de Vries R.P."/>
            <person name="Riley R."/>
            <person name="Wiebenga A."/>
            <person name="Aguilar-Osorio G."/>
            <person name="Amillis S."/>
            <person name="Uchima C.A."/>
            <person name="Anderluh G."/>
            <person name="Asadollahi M."/>
            <person name="Askin M."/>
            <person name="Barry K."/>
            <person name="Battaglia E."/>
            <person name="Bayram O."/>
            <person name="Benocci T."/>
            <person name="Braus-Stromeyer S.A."/>
            <person name="Caldana C."/>
            <person name="Canovas D."/>
            <person name="Cerqueira G.C."/>
            <person name="Chen F."/>
            <person name="Chen W."/>
            <person name="Choi C."/>
            <person name="Clum A."/>
            <person name="Dos Santos R.A."/>
            <person name="Damasio A.R."/>
            <person name="Diallinas G."/>
            <person name="Emri T."/>
            <person name="Fekete E."/>
            <person name="Flipphi M."/>
            <person name="Freyberg S."/>
            <person name="Gallo A."/>
            <person name="Gournas C."/>
            <person name="Habgood R."/>
            <person name="Hainaut M."/>
            <person name="Harispe M.L."/>
            <person name="Henrissat B."/>
            <person name="Hilden K.S."/>
            <person name="Hope R."/>
            <person name="Hossain A."/>
            <person name="Karabika E."/>
            <person name="Karaffa L."/>
            <person name="Karanyi Z."/>
            <person name="Krasevec N."/>
            <person name="Kuo A."/>
            <person name="Kusch H."/>
            <person name="LaButti K."/>
            <person name="Lagendijk E.L."/>
            <person name="Lapidus A."/>
            <person name="Levasseur A."/>
            <person name="Lindquist E."/>
            <person name="Lipzen A."/>
            <person name="Logrieco A.F."/>
            <person name="MacCabe A."/>
            <person name="Maekelae M.R."/>
            <person name="Malavazi I."/>
            <person name="Melin P."/>
            <person name="Meyer V."/>
            <person name="Mielnichuk N."/>
            <person name="Miskei M."/>
            <person name="Molnar A.P."/>
            <person name="Mule G."/>
            <person name="Ngan C.Y."/>
            <person name="Orejas M."/>
            <person name="Orosz E."/>
            <person name="Ouedraogo J.P."/>
            <person name="Overkamp K.M."/>
            <person name="Park H.-S."/>
            <person name="Perrone G."/>
            <person name="Piumi F."/>
            <person name="Punt P.J."/>
            <person name="Ram A.F."/>
            <person name="Ramon A."/>
            <person name="Rauscher S."/>
            <person name="Record E."/>
            <person name="Riano-Pachon D.M."/>
            <person name="Robert V."/>
            <person name="Roehrig J."/>
            <person name="Ruller R."/>
            <person name="Salamov A."/>
            <person name="Salih N.S."/>
            <person name="Samson R.A."/>
            <person name="Sandor E."/>
            <person name="Sanguinetti M."/>
            <person name="Schuetze T."/>
            <person name="Sepcic K."/>
            <person name="Shelest E."/>
            <person name="Sherlock G."/>
            <person name="Sophianopoulou V."/>
            <person name="Squina F.M."/>
            <person name="Sun H."/>
            <person name="Susca A."/>
            <person name="Todd R.B."/>
            <person name="Tsang A."/>
            <person name="Unkles S.E."/>
            <person name="van de Wiele N."/>
            <person name="van Rossen-Uffink D."/>
            <person name="Oliveira J.V."/>
            <person name="Vesth T.C."/>
            <person name="Visser J."/>
            <person name="Yu J.-H."/>
            <person name="Zhou M."/>
            <person name="Andersen M.R."/>
            <person name="Archer D.B."/>
            <person name="Baker S.E."/>
            <person name="Benoit I."/>
            <person name="Brakhage A.A."/>
            <person name="Braus G.H."/>
            <person name="Fischer R."/>
            <person name="Frisvad J.C."/>
            <person name="Goldman G.H."/>
            <person name="Houbraken J."/>
            <person name="Oakley B."/>
            <person name="Pocsi I."/>
            <person name="Scazzocchio C."/>
            <person name="Seiboth B."/>
            <person name="vanKuyk P.A."/>
            <person name="Wortman J."/>
            <person name="Dyer P.S."/>
            <person name="Grigoriev I.V."/>
        </authorList>
    </citation>
    <scope>NUCLEOTIDE SEQUENCE [LARGE SCALE GENOMIC DNA]</scope>
    <source>
        <strain evidence="2">CBS 101740 / IMI 381727 / IBT 21946</strain>
    </source>
</reference>
<evidence type="ECO:0000313" key="2">
    <source>
        <dbReference type="Proteomes" id="UP000184499"/>
    </source>
</evidence>
<dbReference type="EMBL" id="KV878707">
    <property type="protein sequence ID" value="OJJ65782.1"/>
    <property type="molecule type" value="Genomic_DNA"/>
</dbReference>
<accession>A0A1L9U2B4</accession>
<protein>
    <submittedName>
        <fullName evidence="1">Uncharacterized protein</fullName>
    </submittedName>
</protein>
<dbReference type="Proteomes" id="UP000184499">
    <property type="component" value="Unassembled WGS sequence"/>
</dbReference>
<evidence type="ECO:0000313" key="1">
    <source>
        <dbReference type="EMBL" id="OJJ65782.1"/>
    </source>
</evidence>
<sequence>MVTVTADGRGKLPVVVTEACVITVANGYVPWLFGAFIAKVEQREHWNGGVNRIK</sequence>
<dbReference type="GeneID" id="93578828"/>
<dbReference type="RefSeq" id="XP_067473033.1">
    <property type="nucleotide sequence ID" value="XM_067626340.1"/>
</dbReference>
<organism evidence="1 2">
    <name type="scientific">Aspergillus brasiliensis (strain CBS 101740 / IMI 381727 / IBT 21946)</name>
    <dbReference type="NCBI Taxonomy" id="767769"/>
    <lineage>
        <taxon>Eukaryota</taxon>
        <taxon>Fungi</taxon>
        <taxon>Dikarya</taxon>
        <taxon>Ascomycota</taxon>
        <taxon>Pezizomycotina</taxon>
        <taxon>Eurotiomycetes</taxon>
        <taxon>Eurotiomycetidae</taxon>
        <taxon>Eurotiales</taxon>
        <taxon>Aspergillaceae</taxon>
        <taxon>Aspergillus</taxon>
        <taxon>Aspergillus subgen. Circumdati</taxon>
    </lineage>
</organism>
<keyword evidence="2" id="KW-1185">Reference proteome</keyword>